<comment type="caution">
    <text evidence="1">The sequence shown here is derived from an EMBL/GenBank/DDBJ whole genome shotgun (WGS) entry which is preliminary data.</text>
</comment>
<name>A0ACB8XDR5_ARCLA</name>
<accession>A0ACB8XDR5</accession>
<dbReference type="Proteomes" id="UP001055879">
    <property type="component" value="Linkage Group LG18"/>
</dbReference>
<evidence type="ECO:0000313" key="1">
    <source>
        <dbReference type="EMBL" id="KAI3665128.1"/>
    </source>
</evidence>
<keyword evidence="2" id="KW-1185">Reference proteome</keyword>
<reference evidence="2" key="1">
    <citation type="journal article" date="2022" name="Mol. Ecol. Resour.">
        <title>The genomes of chicory, endive, great burdock and yacon provide insights into Asteraceae palaeo-polyploidization history and plant inulin production.</title>
        <authorList>
            <person name="Fan W."/>
            <person name="Wang S."/>
            <person name="Wang H."/>
            <person name="Wang A."/>
            <person name="Jiang F."/>
            <person name="Liu H."/>
            <person name="Zhao H."/>
            <person name="Xu D."/>
            <person name="Zhang Y."/>
        </authorList>
    </citation>
    <scope>NUCLEOTIDE SEQUENCE [LARGE SCALE GENOMIC DNA]</scope>
    <source>
        <strain evidence="2">cv. Niubang</strain>
    </source>
</reference>
<gene>
    <name evidence="1" type="ORF">L6452_43746</name>
</gene>
<organism evidence="1 2">
    <name type="scientific">Arctium lappa</name>
    <name type="common">Greater burdock</name>
    <name type="synonym">Lappa major</name>
    <dbReference type="NCBI Taxonomy" id="4217"/>
    <lineage>
        <taxon>Eukaryota</taxon>
        <taxon>Viridiplantae</taxon>
        <taxon>Streptophyta</taxon>
        <taxon>Embryophyta</taxon>
        <taxon>Tracheophyta</taxon>
        <taxon>Spermatophyta</taxon>
        <taxon>Magnoliopsida</taxon>
        <taxon>eudicotyledons</taxon>
        <taxon>Gunneridae</taxon>
        <taxon>Pentapetalae</taxon>
        <taxon>asterids</taxon>
        <taxon>campanulids</taxon>
        <taxon>Asterales</taxon>
        <taxon>Asteraceae</taxon>
        <taxon>Carduoideae</taxon>
        <taxon>Cardueae</taxon>
        <taxon>Arctiinae</taxon>
        <taxon>Arctium</taxon>
    </lineage>
</organism>
<dbReference type="EMBL" id="CM042064">
    <property type="protein sequence ID" value="KAI3665128.1"/>
    <property type="molecule type" value="Genomic_DNA"/>
</dbReference>
<sequence length="81" mass="9405">MMFIDSRLGFCSSFCISDEFLRSKDAPVLGIYRWLKKILTFYCLPSMSLRSKTLQYRSLDTLVASFQGPFKINDAPLRRVN</sequence>
<proteinExistence type="predicted"/>
<evidence type="ECO:0000313" key="2">
    <source>
        <dbReference type="Proteomes" id="UP001055879"/>
    </source>
</evidence>
<reference evidence="1 2" key="2">
    <citation type="journal article" date="2022" name="Mol. Ecol. Resour.">
        <title>The genomes of chicory, endive, great burdock and yacon provide insights into Asteraceae paleo-polyploidization history and plant inulin production.</title>
        <authorList>
            <person name="Fan W."/>
            <person name="Wang S."/>
            <person name="Wang H."/>
            <person name="Wang A."/>
            <person name="Jiang F."/>
            <person name="Liu H."/>
            <person name="Zhao H."/>
            <person name="Xu D."/>
            <person name="Zhang Y."/>
        </authorList>
    </citation>
    <scope>NUCLEOTIDE SEQUENCE [LARGE SCALE GENOMIC DNA]</scope>
    <source>
        <strain evidence="2">cv. Niubang</strain>
    </source>
</reference>
<protein>
    <submittedName>
        <fullName evidence="1">Uncharacterized protein</fullName>
    </submittedName>
</protein>